<dbReference type="EMBL" id="QCXX01000001">
    <property type="protein sequence ID" value="PUV26450.1"/>
    <property type="molecule type" value="Genomic_DNA"/>
</dbReference>
<dbReference type="GO" id="GO:0042545">
    <property type="term" value="P:cell wall modification"/>
    <property type="evidence" value="ECO:0007669"/>
    <property type="project" value="InterPro"/>
</dbReference>
<evidence type="ECO:0000256" key="3">
    <source>
        <dbReference type="ARBA" id="ARBA00023085"/>
    </source>
</evidence>
<dbReference type="PANTHER" id="PTHR31321:SF57">
    <property type="entry name" value="PECTINESTERASE 53-RELATED"/>
    <property type="match status" value="1"/>
</dbReference>
<organism evidence="5 6">
    <name type="scientific">Sphingobacterium athyrii</name>
    <dbReference type="NCBI Taxonomy" id="2152717"/>
    <lineage>
        <taxon>Bacteria</taxon>
        <taxon>Pseudomonadati</taxon>
        <taxon>Bacteroidota</taxon>
        <taxon>Sphingobacteriia</taxon>
        <taxon>Sphingobacteriales</taxon>
        <taxon>Sphingobacteriaceae</taxon>
        <taxon>Sphingobacterium</taxon>
    </lineage>
</organism>
<evidence type="ECO:0000313" key="5">
    <source>
        <dbReference type="EMBL" id="PUV26450.1"/>
    </source>
</evidence>
<dbReference type="GO" id="GO:0030599">
    <property type="term" value="F:pectinesterase activity"/>
    <property type="evidence" value="ECO:0007669"/>
    <property type="project" value="InterPro"/>
</dbReference>
<dbReference type="Pfam" id="PF01095">
    <property type="entry name" value="Pectinesterase"/>
    <property type="match status" value="2"/>
</dbReference>
<feature type="domain" description="Pectinesterase catalytic" evidence="4">
    <location>
        <begin position="38"/>
        <end position="123"/>
    </location>
</feature>
<dbReference type="GO" id="GO:0009279">
    <property type="term" value="C:cell outer membrane"/>
    <property type="evidence" value="ECO:0007669"/>
    <property type="project" value="TreeGrafter"/>
</dbReference>
<evidence type="ECO:0000313" key="6">
    <source>
        <dbReference type="Proteomes" id="UP000250831"/>
    </source>
</evidence>
<sequence length="381" mass="43260">MIRQTLVSILLTYVQFFSPFLTYADTFKAKRTDSLYHAVVAADQTGDYTSIQEAIDNAPQYCRAPYRVLVKNGDYNEVVLIPREKSFIHLIGQDKEKTRIHFKLNVQSAPKLDSKSYKTDTAAWRFSVHNPQAAVYRFPGAVVLVNSDDFYAENISFINDWGFEQRSGPQALALCIQADRAAFNNCIFRSFQDTWMTSTRKPNDRVYVYNCWVEGAVDYFYGGGNAYVEQSTLYNLRSGSVIVAPSHTEETRWGYVFKHCTIDGNSAAADGKLKLGRPWHDRPKAVFLYTRMNIQVSSEGWADMGGIPEIFAEYKSVDSTGKAIGPENRKTHFTNRNNETGISKAALTDSEAASYTYEKVIMGNDRWDPRKFISSNAKIWK</sequence>
<dbReference type="InterPro" id="IPR000070">
    <property type="entry name" value="Pectinesterase_cat"/>
</dbReference>
<dbReference type="Gene3D" id="2.160.20.10">
    <property type="entry name" value="Single-stranded right-handed beta-helix, Pectin lyase-like"/>
    <property type="match status" value="1"/>
</dbReference>
<comment type="similarity">
    <text evidence="1">Belongs to the pectinesterase family.</text>
</comment>
<keyword evidence="3" id="KW-0063">Aspartyl esterase</keyword>
<reference evidence="5 6" key="1">
    <citation type="submission" date="2018-04" db="EMBL/GenBank/DDBJ databases">
        <title>Sphingobacterium sp. M46 Genome.</title>
        <authorList>
            <person name="Cheng J."/>
            <person name="Li Y."/>
        </authorList>
    </citation>
    <scope>NUCLEOTIDE SEQUENCE [LARGE SCALE GENOMIC DNA]</scope>
    <source>
        <strain evidence="5 6">M46</strain>
    </source>
</reference>
<dbReference type="OrthoDB" id="696979at2"/>
<comment type="caution">
    <text evidence="5">The sequence shown here is derived from an EMBL/GenBank/DDBJ whole genome shotgun (WGS) entry which is preliminary data.</text>
</comment>
<name>A0A363P0C8_9SPHI</name>
<dbReference type="InterPro" id="IPR011050">
    <property type="entry name" value="Pectin_lyase_fold/virulence"/>
</dbReference>
<keyword evidence="6" id="KW-1185">Reference proteome</keyword>
<dbReference type="PANTHER" id="PTHR31321">
    <property type="entry name" value="ACYL-COA THIOESTER HYDROLASE YBHC-RELATED"/>
    <property type="match status" value="1"/>
</dbReference>
<proteinExistence type="inferred from homology"/>
<evidence type="ECO:0000259" key="4">
    <source>
        <dbReference type="Pfam" id="PF01095"/>
    </source>
</evidence>
<dbReference type="RefSeq" id="WP_108632742.1">
    <property type="nucleotide sequence ID" value="NZ_QCXX01000001.1"/>
</dbReference>
<protein>
    <submittedName>
        <fullName evidence="5">Pectin esterase</fullName>
    </submittedName>
</protein>
<dbReference type="SUPFAM" id="SSF51126">
    <property type="entry name" value="Pectin lyase-like"/>
    <property type="match status" value="1"/>
</dbReference>
<accession>A0A363P0C8</accession>
<feature type="domain" description="Pectinesterase catalytic" evidence="4">
    <location>
        <begin position="136"/>
        <end position="363"/>
    </location>
</feature>
<dbReference type="InterPro" id="IPR012334">
    <property type="entry name" value="Pectin_lyas_fold"/>
</dbReference>
<dbReference type="Proteomes" id="UP000250831">
    <property type="component" value="Unassembled WGS sequence"/>
</dbReference>
<evidence type="ECO:0000256" key="1">
    <source>
        <dbReference type="ARBA" id="ARBA00008891"/>
    </source>
</evidence>
<keyword evidence="2" id="KW-0378">Hydrolase</keyword>
<evidence type="ECO:0000256" key="2">
    <source>
        <dbReference type="ARBA" id="ARBA00022801"/>
    </source>
</evidence>
<dbReference type="AlphaFoldDB" id="A0A363P0C8"/>
<gene>
    <name evidence="5" type="ORF">DCO56_05780</name>
</gene>